<evidence type="ECO:0000313" key="1">
    <source>
        <dbReference type="EMBL" id="XDJ14818.1"/>
    </source>
</evidence>
<protein>
    <submittedName>
        <fullName evidence="1">Uncharacterized protein</fullName>
    </submittedName>
</protein>
<proteinExistence type="predicted"/>
<reference evidence="1" key="1">
    <citation type="submission" date="2024-07" db="EMBL/GenBank/DDBJ databases">
        <authorList>
            <person name="Bringhurst R.M."/>
            <person name="Homer T.E."/>
        </authorList>
    </citation>
    <scope>NUCLEOTIDE SEQUENCE</scope>
</reference>
<organism evidence="1">
    <name type="scientific">Pseudomonas phage RVTF4</name>
    <dbReference type="NCBI Taxonomy" id="3236931"/>
    <lineage>
        <taxon>Viruses</taxon>
    </lineage>
</organism>
<sequence>MYSQEIMKAIGEVPVETNAVLAFNRIGGAFFFSVANVKIEDLSGEEHLVYVEANFNATTQEVIGNYPDHQIVNKSDLPEKIYESELDKQMAQKITKVYPLAEQVNILGRAIQVLAKEHNIVLEELEEMLDYIQLARETNREQKVSYAADPGYQYISNDELERKNEELYAGGLHEVLGPREITGGRVFH</sequence>
<name>A0AB39CCV5_9VIRU</name>
<dbReference type="EMBL" id="PQ015378">
    <property type="protein sequence ID" value="XDJ14818.1"/>
    <property type="molecule type" value="Genomic_DNA"/>
</dbReference>
<accession>A0AB39CCV5</accession>